<protein>
    <submittedName>
        <fullName evidence="1">Uncharacterized protein</fullName>
    </submittedName>
</protein>
<dbReference type="OrthoDB" id="10551288at2759"/>
<comment type="caution">
    <text evidence="1">The sequence shown here is derived from an EMBL/GenBank/DDBJ whole genome shotgun (WGS) entry which is preliminary data.</text>
</comment>
<reference evidence="2" key="1">
    <citation type="submission" date="2017-03" db="EMBL/GenBank/DDBJ databases">
        <title>Phytopthora megakarya and P. palmivora, two closely related causual agents of cacao black pod achieved similar genome size and gene model numbers by different mechanisms.</title>
        <authorList>
            <person name="Ali S."/>
            <person name="Shao J."/>
            <person name="Larry D.J."/>
            <person name="Kronmiller B."/>
            <person name="Shen D."/>
            <person name="Strem M.D."/>
            <person name="Melnick R.L."/>
            <person name="Guiltinan M.J."/>
            <person name="Tyler B.M."/>
            <person name="Meinhardt L.W."/>
            <person name="Bailey B.A."/>
        </authorList>
    </citation>
    <scope>NUCLEOTIDE SEQUENCE [LARGE SCALE GENOMIC DNA]</scope>
    <source>
        <strain evidence="2">zdho120</strain>
    </source>
</reference>
<gene>
    <name evidence="1" type="ORF">PHMEG_00031896</name>
</gene>
<evidence type="ECO:0000313" key="1">
    <source>
        <dbReference type="EMBL" id="OWY97550.1"/>
    </source>
</evidence>
<evidence type="ECO:0000313" key="2">
    <source>
        <dbReference type="Proteomes" id="UP000198211"/>
    </source>
</evidence>
<accession>A0A225UWN7</accession>
<name>A0A225UWN7_9STRA</name>
<keyword evidence="2" id="KW-1185">Reference proteome</keyword>
<sequence length="153" mass="17485">MVHVVSYRFQRQGCSHSHSLFERECTSTSRESEAYLSRCFSRSNQEQSLPRYSPVPQCGCSIHVLVTFSHDMSDVPLHDLIMSTHFEQLRLEQVDASTDRLSEMDTFHVGQVVFLPDNLLSSEERNTTWTRASRVSDANLQHLSKVSTSTCTE</sequence>
<dbReference type="AlphaFoldDB" id="A0A225UWN7"/>
<proteinExistence type="predicted"/>
<dbReference type="EMBL" id="NBNE01010328">
    <property type="protein sequence ID" value="OWY97550.1"/>
    <property type="molecule type" value="Genomic_DNA"/>
</dbReference>
<dbReference type="Proteomes" id="UP000198211">
    <property type="component" value="Unassembled WGS sequence"/>
</dbReference>
<organism evidence="1 2">
    <name type="scientific">Phytophthora megakarya</name>
    <dbReference type="NCBI Taxonomy" id="4795"/>
    <lineage>
        <taxon>Eukaryota</taxon>
        <taxon>Sar</taxon>
        <taxon>Stramenopiles</taxon>
        <taxon>Oomycota</taxon>
        <taxon>Peronosporomycetes</taxon>
        <taxon>Peronosporales</taxon>
        <taxon>Peronosporaceae</taxon>
        <taxon>Phytophthora</taxon>
    </lineage>
</organism>